<dbReference type="OrthoDB" id="10015795at2759"/>
<evidence type="ECO:0000313" key="2">
    <source>
        <dbReference type="Proteomes" id="UP000792457"/>
    </source>
</evidence>
<dbReference type="EMBL" id="KZ309396">
    <property type="protein sequence ID" value="KAG8238628.1"/>
    <property type="molecule type" value="Genomic_DNA"/>
</dbReference>
<name>A0A8K0KQP0_LADFU</name>
<proteinExistence type="predicted"/>
<dbReference type="PANTHER" id="PTHR33053:SF9">
    <property type="entry name" value="AGAP000105-PA"/>
    <property type="match status" value="1"/>
</dbReference>
<gene>
    <name evidence="1" type="ORF">J437_LFUL018233</name>
</gene>
<reference evidence="1" key="2">
    <citation type="submission" date="2017-10" db="EMBL/GenBank/DDBJ databases">
        <title>Ladona fulva Genome sequencing and assembly.</title>
        <authorList>
            <person name="Murali S."/>
            <person name="Richards S."/>
            <person name="Bandaranaike D."/>
            <person name="Bellair M."/>
            <person name="Blankenburg K."/>
            <person name="Chao H."/>
            <person name="Dinh H."/>
            <person name="Doddapaneni H."/>
            <person name="Dugan-Rocha S."/>
            <person name="Elkadiri S."/>
            <person name="Gnanaolivu R."/>
            <person name="Hernandez B."/>
            <person name="Skinner E."/>
            <person name="Javaid M."/>
            <person name="Lee S."/>
            <person name="Li M."/>
            <person name="Ming W."/>
            <person name="Munidasa M."/>
            <person name="Muniz J."/>
            <person name="Nguyen L."/>
            <person name="Hughes D."/>
            <person name="Osuji N."/>
            <person name="Pu L.-L."/>
            <person name="Puazo M."/>
            <person name="Qu C."/>
            <person name="Quiroz J."/>
            <person name="Raj R."/>
            <person name="Weissenberger G."/>
            <person name="Xin Y."/>
            <person name="Zou X."/>
            <person name="Han Y."/>
            <person name="Worley K."/>
            <person name="Muzny D."/>
            <person name="Gibbs R."/>
        </authorList>
    </citation>
    <scope>NUCLEOTIDE SEQUENCE</scope>
    <source>
        <strain evidence="1">Sampled in the wild</strain>
    </source>
</reference>
<protein>
    <submittedName>
        <fullName evidence="1">Uncharacterized protein</fullName>
    </submittedName>
</protein>
<comment type="caution">
    <text evidence="1">The sequence shown here is derived from an EMBL/GenBank/DDBJ whole genome shotgun (WGS) entry which is preliminary data.</text>
</comment>
<organism evidence="1 2">
    <name type="scientific">Ladona fulva</name>
    <name type="common">Scarce chaser dragonfly</name>
    <name type="synonym">Libellula fulva</name>
    <dbReference type="NCBI Taxonomy" id="123851"/>
    <lineage>
        <taxon>Eukaryota</taxon>
        <taxon>Metazoa</taxon>
        <taxon>Ecdysozoa</taxon>
        <taxon>Arthropoda</taxon>
        <taxon>Hexapoda</taxon>
        <taxon>Insecta</taxon>
        <taxon>Pterygota</taxon>
        <taxon>Palaeoptera</taxon>
        <taxon>Odonata</taxon>
        <taxon>Epiprocta</taxon>
        <taxon>Anisoptera</taxon>
        <taxon>Libelluloidea</taxon>
        <taxon>Libellulidae</taxon>
        <taxon>Ladona</taxon>
    </lineage>
</organism>
<dbReference type="AlphaFoldDB" id="A0A8K0KQP0"/>
<evidence type="ECO:0000313" key="1">
    <source>
        <dbReference type="EMBL" id="KAG8238628.1"/>
    </source>
</evidence>
<dbReference type="Proteomes" id="UP000792457">
    <property type="component" value="Unassembled WGS sequence"/>
</dbReference>
<sequence length="400" mass="46007">MLMVCHCQKALALTSIALEDHDFIPPFIPGVFHGTIKHENVEITHEDFINKTDEQHHLPNKTSPLIVISGINMVDHLPFEYMHLVCLGVMRKILYSLMKSSNYKVPLSATILDQLSVRIVNLRPYIPSEFGRKPRSLQELLRWKATEFRQILLYTISLVFPKFLSCDAYNHFISLHYAIRILSSRLYACQQLQYAKSLHKYFVSNFPLVYSLTSLSYNVHGLLHLVDDVELHGPLDKFSTFKFENKLQQLKKLIWKHDKPLQQIARRIFEKEMAMKVKEVCNYPVLKKASCINSALPLGMENPIYNSIEFKHFKITQKRQSNCVVMENGDICVVQLIANKFGKPHFLPGSSQVIGIHCAKDFSQAQLLPVSEIKNKALMIPLDPHNGDESFYVAEMLHSS</sequence>
<accession>A0A8K0KQP0</accession>
<reference evidence="1" key="1">
    <citation type="submission" date="2013-04" db="EMBL/GenBank/DDBJ databases">
        <authorList>
            <person name="Qu J."/>
            <person name="Murali S.C."/>
            <person name="Bandaranaike D."/>
            <person name="Bellair M."/>
            <person name="Blankenburg K."/>
            <person name="Chao H."/>
            <person name="Dinh H."/>
            <person name="Doddapaneni H."/>
            <person name="Downs B."/>
            <person name="Dugan-Rocha S."/>
            <person name="Elkadiri S."/>
            <person name="Gnanaolivu R.D."/>
            <person name="Hernandez B."/>
            <person name="Javaid M."/>
            <person name="Jayaseelan J.C."/>
            <person name="Lee S."/>
            <person name="Li M."/>
            <person name="Ming W."/>
            <person name="Munidasa M."/>
            <person name="Muniz J."/>
            <person name="Nguyen L."/>
            <person name="Ongeri F."/>
            <person name="Osuji N."/>
            <person name="Pu L.-L."/>
            <person name="Puazo M."/>
            <person name="Qu C."/>
            <person name="Quiroz J."/>
            <person name="Raj R."/>
            <person name="Weissenberger G."/>
            <person name="Xin Y."/>
            <person name="Zou X."/>
            <person name="Han Y."/>
            <person name="Richards S."/>
            <person name="Worley K."/>
            <person name="Muzny D."/>
            <person name="Gibbs R."/>
        </authorList>
    </citation>
    <scope>NUCLEOTIDE SEQUENCE</scope>
    <source>
        <strain evidence="1">Sampled in the wild</strain>
    </source>
</reference>
<dbReference type="PANTHER" id="PTHR33053">
    <property type="entry name" value="PROTEIN, PUTATIVE-RELATED"/>
    <property type="match status" value="1"/>
</dbReference>
<keyword evidence="2" id="KW-1185">Reference proteome</keyword>